<gene>
    <name evidence="1" type="ORF">SAMN02910262_00771</name>
</gene>
<evidence type="ECO:0000313" key="1">
    <source>
        <dbReference type="EMBL" id="SFR69789.1"/>
    </source>
</evidence>
<dbReference type="EMBL" id="FOZC01000003">
    <property type="protein sequence ID" value="SFR69789.1"/>
    <property type="molecule type" value="Genomic_DNA"/>
</dbReference>
<dbReference type="Pfam" id="PF07751">
    <property type="entry name" value="Abi_2"/>
    <property type="match status" value="1"/>
</dbReference>
<dbReference type="Proteomes" id="UP000214760">
    <property type="component" value="Unassembled WGS sequence"/>
</dbReference>
<dbReference type="RefSeq" id="WP_031471757.1">
    <property type="nucleotide sequence ID" value="NZ_FOZC01000003.1"/>
</dbReference>
<protein>
    <submittedName>
        <fullName evidence="1">Major paralogous domain-containing protein</fullName>
    </submittedName>
</protein>
<proteinExistence type="predicted"/>
<organism evidence="1 2">
    <name type="scientific">[Clostridium] aminophilum</name>
    <dbReference type="NCBI Taxonomy" id="1526"/>
    <lineage>
        <taxon>Bacteria</taxon>
        <taxon>Bacillati</taxon>
        <taxon>Bacillota</taxon>
        <taxon>Clostridia</taxon>
        <taxon>Lachnospirales</taxon>
        <taxon>Lachnospiraceae</taxon>
    </lineage>
</organism>
<dbReference type="PIRSF" id="PIRSF034934">
    <property type="entry name" value="AbiF_AbiD"/>
    <property type="match status" value="1"/>
</dbReference>
<reference evidence="1 2" key="1">
    <citation type="submission" date="2016-10" db="EMBL/GenBank/DDBJ databases">
        <authorList>
            <person name="de Groot N.N."/>
        </authorList>
    </citation>
    <scope>NUCLEOTIDE SEQUENCE [LARGE SCALE GENOMIC DNA]</scope>
    <source>
        <strain evidence="1 2">F</strain>
    </source>
</reference>
<dbReference type="InterPro" id="IPR011664">
    <property type="entry name" value="Abi_system_AbiD/AbiF-like"/>
</dbReference>
<accession>A0A1I6IT26</accession>
<sequence>MLKQLQPSMSIDDQIKNLKSIGLSIPDEEYARRFLNDVSYYRLIKGFSIGLKEKNGHYHDGVSFEQIVSLYLFNAKLRQLLFSKIEIIEINLRTRLSNHICENYGVLGYKNPSIMPSEEYHASLMNDVNREIKRNSRSPFIRNFKDNYENGDIPFYALAETLSFGTLSRLYKNLNTDDKATIADLYNLKYSYLESWIETIAYVRNLCAHYGRLYNVKLTKTPKLYKSDRLANIGNQRIFGVICCMKYLISDKREWNEFIENLDTLVSKYTYVNIHLMGFTENWKSHLLYELEEDVEN</sequence>
<dbReference type="InterPro" id="IPR017034">
    <property type="entry name" value="Abi_system_AbiD/AbiF"/>
</dbReference>
<name>A0A1I6IT26_9FIRM</name>
<evidence type="ECO:0000313" key="2">
    <source>
        <dbReference type="Proteomes" id="UP000214760"/>
    </source>
</evidence>
<dbReference type="AlphaFoldDB" id="A0A1I6IT26"/>